<evidence type="ECO:0000313" key="2">
    <source>
        <dbReference type="Proteomes" id="UP000198914"/>
    </source>
</evidence>
<reference evidence="2" key="1">
    <citation type="submission" date="2016-10" db="EMBL/GenBank/DDBJ databases">
        <authorList>
            <person name="Varghese N."/>
            <person name="Submissions S."/>
        </authorList>
    </citation>
    <scope>NUCLEOTIDE SEQUENCE [LARGE SCALE GENOMIC DNA]</scope>
    <source>
        <strain evidence="2">DSM 100420</strain>
    </source>
</reference>
<keyword evidence="2" id="KW-1185">Reference proteome</keyword>
<dbReference type="STRING" id="1244108.SAMN05444004_11282"/>
<sequence>MEVELFGPKIAGEPIARNPKFPKYSVVRELLAVLSGLTKRDLRGLINAVYLESGSKDAPVSWTNPAFWINERLCQREKEVAERIFEGTNRSVNPARIYGAYLLISRYGLLDIVDGVYCENNNTSEFNVEPSPIVFQVDYFEGIIAIIQWLAENHVLAREELIHKWIELCETRSQMRSRRSIGSALSLRVANLKSRNLINEKGRKLHLSENGRHYASWIADTYQSDRISNLVN</sequence>
<accession>A0A1H3SK30</accession>
<name>A0A1H3SK30_9RHOB</name>
<dbReference type="EMBL" id="FNPX01000012">
    <property type="protein sequence ID" value="SDZ38332.1"/>
    <property type="molecule type" value="Genomic_DNA"/>
</dbReference>
<proteinExistence type="predicted"/>
<organism evidence="1 2">
    <name type="scientific">Jannaschia faecimaris</name>
    <dbReference type="NCBI Taxonomy" id="1244108"/>
    <lineage>
        <taxon>Bacteria</taxon>
        <taxon>Pseudomonadati</taxon>
        <taxon>Pseudomonadota</taxon>
        <taxon>Alphaproteobacteria</taxon>
        <taxon>Rhodobacterales</taxon>
        <taxon>Roseobacteraceae</taxon>
        <taxon>Jannaschia</taxon>
    </lineage>
</organism>
<dbReference type="RefSeq" id="WP_139176646.1">
    <property type="nucleotide sequence ID" value="NZ_FNPX01000012.1"/>
</dbReference>
<protein>
    <submittedName>
        <fullName evidence="1">Restriction system protein</fullName>
    </submittedName>
</protein>
<evidence type="ECO:0000313" key="1">
    <source>
        <dbReference type="EMBL" id="SDZ38332.1"/>
    </source>
</evidence>
<gene>
    <name evidence="1" type="ORF">SAMN05444004_11282</name>
</gene>
<dbReference type="OrthoDB" id="9803736at2"/>
<dbReference type="AlphaFoldDB" id="A0A1H3SK30"/>
<dbReference type="Proteomes" id="UP000198914">
    <property type="component" value="Unassembled WGS sequence"/>
</dbReference>